<dbReference type="InterPro" id="IPR002934">
    <property type="entry name" value="Polymerase_NTP_transf_dom"/>
</dbReference>
<name>A0A3B0QUP2_9ZZZZ</name>
<reference evidence="2" key="1">
    <citation type="submission" date="2018-06" db="EMBL/GenBank/DDBJ databases">
        <authorList>
            <person name="Zhirakovskaya E."/>
        </authorList>
    </citation>
    <scope>NUCLEOTIDE SEQUENCE</scope>
</reference>
<evidence type="ECO:0000259" key="1">
    <source>
        <dbReference type="Pfam" id="PF01909"/>
    </source>
</evidence>
<gene>
    <name evidence="2" type="ORF">MNBD_DELTA01-551</name>
</gene>
<dbReference type="Pfam" id="PF01909">
    <property type="entry name" value="NTP_transf_2"/>
    <property type="match status" value="1"/>
</dbReference>
<dbReference type="GO" id="GO:0016779">
    <property type="term" value="F:nucleotidyltransferase activity"/>
    <property type="evidence" value="ECO:0007669"/>
    <property type="project" value="InterPro"/>
</dbReference>
<dbReference type="AlphaFoldDB" id="A0A3B0QUP2"/>
<dbReference type="SUPFAM" id="SSF81301">
    <property type="entry name" value="Nucleotidyltransferase"/>
    <property type="match status" value="1"/>
</dbReference>
<dbReference type="CDD" id="cd05403">
    <property type="entry name" value="NT_KNTase_like"/>
    <property type="match status" value="1"/>
</dbReference>
<dbReference type="EMBL" id="UOEA01000050">
    <property type="protein sequence ID" value="VAV83779.1"/>
    <property type="molecule type" value="Genomic_DNA"/>
</dbReference>
<dbReference type="InterPro" id="IPR043519">
    <property type="entry name" value="NT_sf"/>
</dbReference>
<protein>
    <recommendedName>
        <fullName evidence="1">Polymerase nucleotidyl transferase domain-containing protein</fullName>
    </recommendedName>
</protein>
<feature type="domain" description="Polymerase nucleotidyl transferase" evidence="1">
    <location>
        <begin position="13"/>
        <end position="52"/>
    </location>
</feature>
<sequence length="141" mass="16689">MLTPEITKFIDVFVSEIQGVKEIWLVGSRANCTFKEESDWDFVVFLSGNQKTFSQIQRRKDLRHEDVDLLIVYDGDKFEEPWPFFSKERYKPKSGSLKDWEWKIVSESEARYTAIDGRLNEKYLELNEEARGIKVWPVLCT</sequence>
<dbReference type="Gene3D" id="3.30.460.10">
    <property type="entry name" value="Beta Polymerase, domain 2"/>
    <property type="match status" value="1"/>
</dbReference>
<accession>A0A3B0QUP2</accession>
<evidence type="ECO:0000313" key="2">
    <source>
        <dbReference type="EMBL" id="VAV83779.1"/>
    </source>
</evidence>
<organism evidence="2">
    <name type="scientific">hydrothermal vent metagenome</name>
    <dbReference type="NCBI Taxonomy" id="652676"/>
    <lineage>
        <taxon>unclassified sequences</taxon>
        <taxon>metagenomes</taxon>
        <taxon>ecological metagenomes</taxon>
    </lineage>
</organism>
<proteinExistence type="predicted"/>